<dbReference type="RefSeq" id="WP_118150700.1">
    <property type="nucleotide sequence ID" value="NZ_QWEY01000003.1"/>
</dbReference>
<dbReference type="InterPro" id="IPR015943">
    <property type="entry name" value="WD40/YVTN_repeat-like_dom_sf"/>
</dbReference>
<protein>
    <submittedName>
        <fullName evidence="1">DUF1513 domain-containing protein</fullName>
    </submittedName>
</protein>
<name>A0A411Z3S2_9RHOB</name>
<dbReference type="PROSITE" id="PS51257">
    <property type="entry name" value="PROKAR_LIPOPROTEIN"/>
    <property type="match status" value="1"/>
</dbReference>
<evidence type="ECO:0000313" key="2">
    <source>
        <dbReference type="Proteomes" id="UP000284547"/>
    </source>
</evidence>
<dbReference type="SUPFAM" id="SSF75011">
    <property type="entry name" value="3-carboxy-cis,cis-mucoante lactonizing enzyme"/>
    <property type="match status" value="1"/>
</dbReference>
<dbReference type="Proteomes" id="UP000284547">
    <property type="component" value="Unassembled WGS sequence"/>
</dbReference>
<organism evidence="1 2">
    <name type="scientific">Pseudotabrizicola alkalilacus</name>
    <dbReference type="NCBI Taxonomy" id="2305252"/>
    <lineage>
        <taxon>Bacteria</taxon>
        <taxon>Pseudomonadati</taxon>
        <taxon>Pseudomonadota</taxon>
        <taxon>Alphaproteobacteria</taxon>
        <taxon>Rhodobacterales</taxon>
        <taxon>Paracoccaceae</taxon>
        <taxon>Pseudotabrizicola</taxon>
    </lineage>
</organism>
<evidence type="ECO:0000313" key="1">
    <source>
        <dbReference type="EMBL" id="RGP37711.1"/>
    </source>
</evidence>
<dbReference type="Gene3D" id="2.130.10.10">
    <property type="entry name" value="YVTN repeat-like/Quinoprotein amine dehydrogenase"/>
    <property type="match status" value="1"/>
</dbReference>
<accession>A0A411Z3S2</accession>
<dbReference type="InterPro" id="IPR008311">
    <property type="entry name" value="UCP028101"/>
</dbReference>
<dbReference type="Pfam" id="PF07433">
    <property type="entry name" value="DUF1513"/>
    <property type="match status" value="1"/>
</dbReference>
<sequence length="434" mass="46657">MERRTFLTAAVGAGMASSVSGCASVARVAAEEADVSRNLRDTSVYVPGYITETARARGGPVTAHPRLARALSAQDGPARLLTRIGFDGTVTQAVLPVMAHQVAVSPNRRIGILCGFEARDQVAFDPVTLDMVAKSPAFAEGWRGGGHAVFLDQGRTALVSERAPRFSAAGSSLADHHGRITIRDSDTLKVRGSYSTHGIDPHDIRLIEDDRYLVIANYGSLPDPDGFLPVPRRVAEASVTVIEVASGRLVEKWVTGRADAELRHLAAGGRDRIFAIQARLGTEADEAQAMRGHSAVYSADITSEPGITYLSAQTLKIAKGQRPKPMGTAVHTADMRHGLSISYDPQHDQAIATYPSSHRVMVFDGASGAVLHDVDTTASGLRYPCGVTLLPDGLHYAVTGYWENLFVYRRGSHQLVRELCLYPVFFGHSHITAV</sequence>
<dbReference type="OrthoDB" id="5624218at2"/>
<dbReference type="AlphaFoldDB" id="A0A411Z3S2"/>
<keyword evidence="2" id="KW-1185">Reference proteome</keyword>
<dbReference type="EMBL" id="QWEY01000003">
    <property type="protein sequence ID" value="RGP37711.1"/>
    <property type="molecule type" value="Genomic_DNA"/>
</dbReference>
<comment type="caution">
    <text evidence="1">The sequence shown here is derived from an EMBL/GenBank/DDBJ whole genome shotgun (WGS) entry which is preliminary data.</text>
</comment>
<reference evidence="1 2" key="1">
    <citation type="submission" date="2018-08" db="EMBL/GenBank/DDBJ databases">
        <title>Flavobacterium tibetense sp. nov., isolated from a wetland YonghuCo on Tibetan Plateau.</title>
        <authorList>
            <person name="Phurbu D."/>
            <person name="Lu H."/>
            <person name="Xing P."/>
        </authorList>
    </citation>
    <scope>NUCLEOTIDE SEQUENCE [LARGE SCALE GENOMIC DNA]</scope>
    <source>
        <strain evidence="1 2">DJC</strain>
    </source>
</reference>
<proteinExistence type="predicted"/>
<gene>
    <name evidence="1" type="ORF">D1012_07280</name>
</gene>